<dbReference type="PROSITE" id="PS00588">
    <property type="entry name" value="FLAGELLA_BB_ROD"/>
    <property type="match status" value="1"/>
</dbReference>
<dbReference type="NCBIfam" id="TIGR02488">
    <property type="entry name" value="flgG_G_neg"/>
    <property type="match status" value="1"/>
</dbReference>
<evidence type="ECO:0000259" key="10">
    <source>
        <dbReference type="Pfam" id="PF06429"/>
    </source>
</evidence>
<dbReference type="OrthoDB" id="9804559at2"/>
<reference evidence="12 13" key="1">
    <citation type="journal article" date="2016" name="Front. Microbiol.">
        <title>Comparative Genomic Analysis Reveals a Diverse Repertoire of Genes Involved in Prokaryote-Eukaryote Interactions within the Pseudovibrio Genus.</title>
        <authorList>
            <person name="Romano S."/>
            <person name="Fernandez-Guerra A."/>
            <person name="Reen F.J."/>
            <person name="Glockner F.O."/>
            <person name="Crowley S.P."/>
            <person name="O'Sullivan O."/>
            <person name="Cotter P.D."/>
            <person name="Adams C."/>
            <person name="Dobson A.D."/>
            <person name="O'Gara F."/>
        </authorList>
    </citation>
    <scope>NUCLEOTIDE SEQUENCE [LARGE SCALE GENOMIC DNA]</scope>
    <source>
        <strain evidence="12 13">Ad2</strain>
    </source>
</reference>
<comment type="subcellular location">
    <subcellularLocation>
        <location evidence="1 8">Bacterial flagellum basal body</location>
    </subcellularLocation>
</comment>
<dbReference type="STRING" id="989403.SAMN05421798_105264"/>
<name>A0A166ANJ2_9HYPH</name>
<feature type="domain" description="Flagellar basal-body/hook protein C-terminal" evidence="10">
    <location>
        <begin position="217"/>
        <end position="259"/>
    </location>
</feature>
<dbReference type="Pfam" id="PF00460">
    <property type="entry name" value="Flg_bb_rod"/>
    <property type="match status" value="1"/>
</dbReference>
<keyword evidence="12" id="KW-0282">Flagellum</keyword>
<feature type="domain" description="Flagellar hook protein FlgE/F/G-like D1" evidence="11">
    <location>
        <begin position="97"/>
        <end position="159"/>
    </location>
</feature>
<dbReference type="PATRIC" id="fig|989403.3.peg.684"/>
<keyword evidence="4 8" id="KW-0975">Bacterial flagellum</keyword>
<dbReference type="InterPro" id="IPR012834">
    <property type="entry name" value="FlgG_G_neg"/>
</dbReference>
<protein>
    <recommendedName>
        <fullName evidence="3 7">Flagellar basal-body rod protein FlgG</fullName>
    </recommendedName>
    <alternativeName>
        <fullName evidence="6 8">Distal rod protein</fullName>
    </alternativeName>
</protein>
<comment type="similarity">
    <text evidence="2 8">Belongs to the flagella basal body rod proteins family.</text>
</comment>
<keyword evidence="12" id="KW-0966">Cell projection</keyword>
<evidence type="ECO:0000256" key="2">
    <source>
        <dbReference type="ARBA" id="ARBA00009677"/>
    </source>
</evidence>
<comment type="caution">
    <text evidence="12">The sequence shown here is derived from an EMBL/GenBank/DDBJ whole genome shotgun (WGS) entry which is preliminary data.</text>
</comment>
<evidence type="ECO:0000256" key="1">
    <source>
        <dbReference type="ARBA" id="ARBA00004117"/>
    </source>
</evidence>
<dbReference type="SUPFAM" id="SSF117143">
    <property type="entry name" value="Flagellar hook protein flgE"/>
    <property type="match status" value="1"/>
</dbReference>
<evidence type="ECO:0000256" key="4">
    <source>
        <dbReference type="ARBA" id="ARBA00023143"/>
    </source>
</evidence>
<evidence type="ECO:0000256" key="8">
    <source>
        <dbReference type="RuleBase" id="RU362116"/>
    </source>
</evidence>
<dbReference type="Proteomes" id="UP000076577">
    <property type="component" value="Unassembled WGS sequence"/>
</dbReference>
<accession>A0A166ANJ2</accession>
<dbReference type="GO" id="GO:0009426">
    <property type="term" value="C:bacterial-type flagellum basal body, distal rod"/>
    <property type="evidence" value="ECO:0007669"/>
    <property type="project" value="UniProtKB-UniRule"/>
</dbReference>
<evidence type="ECO:0000313" key="13">
    <source>
        <dbReference type="Proteomes" id="UP000076577"/>
    </source>
</evidence>
<evidence type="ECO:0000313" key="12">
    <source>
        <dbReference type="EMBL" id="KZL21350.1"/>
    </source>
</evidence>
<dbReference type="PANTHER" id="PTHR30435:SF19">
    <property type="entry name" value="FLAGELLAR BASAL-BODY ROD PROTEIN FLGG"/>
    <property type="match status" value="1"/>
</dbReference>
<dbReference type="GO" id="GO:0071978">
    <property type="term" value="P:bacterial-type flagellum-dependent swarming motility"/>
    <property type="evidence" value="ECO:0007669"/>
    <property type="project" value="TreeGrafter"/>
</dbReference>
<dbReference type="Pfam" id="PF22692">
    <property type="entry name" value="LlgE_F_G_D1"/>
    <property type="match status" value="1"/>
</dbReference>
<keyword evidence="12" id="KW-0969">Cilium</keyword>
<dbReference type="AlphaFoldDB" id="A0A166ANJ2"/>
<dbReference type="EMBL" id="LMCB01000004">
    <property type="protein sequence ID" value="KZL21350.1"/>
    <property type="molecule type" value="Genomic_DNA"/>
</dbReference>
<dbReference type="InterPro" id="IPR010930">
    <property type="entry name" value="Flg_bb/hook_C_dom"/>
</dbReference>
<evidence type="ECO:0000256" key="5">
    <source>
        <dbReference type="ARBA" id="ARBA00025933"/>
    </source>
</evidence>
<dbReference type="RefSeq" id="WP_068002102.1">
    <property type="nucleotide sequence ID" value="NZ_FOFM01000005.1"/>
</dbReference>
<dbReference type="Pfam" id="PF06429">
    <property type="entry name" value="Flg_bbr_C"/>
    <property type="match status" value="1"/>
</dbReference>
<evidence type="ECO:0000256" key="6">
    <source>
        <dbReference type="ARBA" id="ARBA00032912"/>
    </source>
</evidence>
<dbReference type="InterPro" id="IPR053967">
    <property type="entry name" value="LlgE_F_G-like_D1"/>
</dbReference>
<evidence type="ECO:0000256" key="3">
    <source>
        <dbReference type="ARBA" id="ARBA00017948"/>
    </source>
</evidence>
<keyword evidence="13" id="KW-1185">Reference proteome</keyword>
<evidence type="ECO:0000259" key="9">
    <source>
        <dbReference type="Pfam" id="PF00460"/>
    </source>
</evidence>
<dbReference type="InterPro" id="IPR019776">
    <property type="entry name" value="Flagellar_basal_body_rod_CS"/>
</dbReference>
<dbReference type="InterPro" id="IPR020013">
    <property type="entry name" value="Flagellar_FlgE/F/G"/>
</dbReference>
<dbReference type="NCBIfam" id="TIGR03506">
    <property type="entry name" value="FlgEFG_subfam"/>
    <property type="match status" value="2"/>
</dbReference>
<evidence type="ECO:0000259" key="11">
    <source>
        <dbReference type="Pfam" id="PF22692"/>
    </source>
</evidence>
<dbReference type="InterPro" id="IPR037925">
    <property type="entry name" value="FlgE/F/G-like"/>
</dbReference>
<dbReference type="PANTHER" id="PTHR30435">
    <property type="entry name" value="FLAGELLAR PROTEIN"/>
    <property type="match status" value="1"/>
</dbReference>
<organism evidence="12 13">
    <name type="scientific">Pseudovibrio axinellae</name>
    <dbReference type="NCBI Taxonomy" id="989403"/>
    <lineage>
        <taxon>Bacteria</taxon>
        <taxon>Pseudomonadati</taxon>
        <taxon>Pseudomonadota</taxon>
        <taxon>Alphaproteobacteria</taxon>
        <taxon>Hyphomicrobiales</taxon>
        <taxon>Stappiaceae</taxon>
        <taxon>Pseudovibrio</taxon>
    </lineage>
</organism>
<feature type="domain" description="Flagellar basal body rod protein N-terminal" evidence="9">
    <location>
        <begin position="5"/>
        <end position="34"/>
    </location>
</feature>
<sequence>MKALHIAATGMKAQELNVEVISNNVANMRTTGYKRQRADFQDLLYENQRRMGTETSDAGTIVPNGVQIGSGVRTVATTRIMSAGPVTQTGNEYDVSIRGEGFFQIERPDGTTGYTRDGSFARSQTGELVTKDGYRVQPGITLPDNARDVTINAEGLVQAMDDNEQILNLGQLEIARFTNKAGLEAIGDNLFLETPASGPAQVNNPASAGYGDILQLHLEASNVDAVNELTDLISAQRAYEMNSKIIKAADEMYSTTTNLR</sequence>
<dbReference type="InterPro" id="IPR001444">
    <property type="entry name" value="Flag_bb_rod_N"/>
</dbReference>
<gene>
    <name evidence="12" type="primary">flgG_2</name>
    <name evidence="12" type="ORF">PsAD2_00641</name>
</gene>
<evidence type="ECO:0000256" key="7">
    <source>
        <dbReference type="NCBIfam" id="TIGR02488"/>
    </source>
</evidence>
<proteinExistence type="inferred from homology"/>
<comment type="subunit">
    <text evidence="5 8">The basal body constitutes a major portion of the flagellar organelle and consists of four rings (L,P,S, and M) mounted on a central rod. The rod consists of about 26 subunits of FlgG in the distal portion, and FlgB, FlgC and FlgF are thought to build up the proximal portion of the rod with about 6 subunits each.</text>
</comment>